<keyword evidence="1 4" id="KW-0378">Hydrolase</keyword>
<protein>
    <submittedName>
        <fullName evidence="6">Patatin</fullName>
    </submittedName>
</protein>
<keyword evidence="2 4" id="KW-0442">Lipid degradation</keyword>
<reference evidence="6 7" key="1">
    <citation type="submission" date="2018-06" db="EMBL/GenBank/DDBJ databases">
        <authorList>
            <consortium name="Pathogen Informatics"/>
            <person name="Doyle S."/>
        </authorList>
    </citation>
    <scope>NUCLEOTIDE SEQUENCE [LARGE SCALE GENOMIC DNA]</scope>
    <source>
        <strain evidence="6 7">NCTC10742</strain>
    </source>
</reference>
<feature type="active site" description="Nucleophile" evidence="4">
    <location>
        <position position="65"/>
    </location>
</feature>
<evidence type="ECO:0000259" key="5">
    <source>
        <dbReference type="PROSITE" id="PS51635"/>
    </source>
</evidence>
<dbReference type="GO" id="GO:0047499">
    <property type="term" value="F:calcium-independent phospholipase A2 activity"/>
    <property type="evidence" value="ECO:0007669"/>
    <property type="project" value="TreeGrafter"/>
</dbReference>
<dbReference type="RefSeq" id="WP_115327065.1">
    <property type="nucleotide sequence ID" value="NZ_JACKST010000014.1"/>
</dbReference>
<feature type="short sequence motif" description="DGA/G" evidence="4">
    <location>
        <begin position="205"/>
        <end position="207"/>
    </location>
</feature>
<dbReference type="GO" id="GO:0016020">
    <property type="term" value="C:membrane"/>
    <property type="evidence" value="ECO:0007669"/>
    <property type="project" value="TreeGrafter"/>
</dbReference>
<evidence type="ECO:0000256" key="2">
    <source>
        <dbReference type="ARBA" id="ARBA00022963"/>
    </source>
</evidence>
<feature type="short sequence motif" description="GXSXG" evidence="4">
    <location>
        <begin position="63"/>
        <end position="67"/>
    </location>
</feature>
<accession>A0A378SLD1</accession>
<dbReference type="InterPro" id="IPR002641">
    <property type="entry name" value="PNPLA_dom"/>
</dbReference>
<organism evidence="6 7">
    <name type="scientific">Mycolicibacterium gilvum</name>
    <dbReference type="NCBI Taxonomy" id="1804"/>
    <lineage>
        <taxon>Bacteria</taxon>
        <taxon>Bacillati</taxon>
        <taxon>Actinomycetota</taxon>
        <taxon>Actinomycetes</taxon>
        <taxon>Mycobacteriales</taxon>
        <taxon>Mycobacteriaceae</taxon>
        <taxon>Mycolicibacterium</taxon>
    </lineage>
</organism>
<dbReference type="SUPFAM" id="SSF52151">
    <property type="entry name" value="FabD/lysophospholipase-like"/>
    <property type="match status" value="1"/>
</dbReference>
<evidence type="ECO:0000256" key="1">
    <source>
        <dbReference type="ARBA" id="ARBA00022801"/>
    </source>
</evidence>
<dbReference type="Gene3D" id="3.40.1090.10">
    <property type="entry name" value="Cytosolic phospholipase A2 catalytic domain"/>
    <property type="match status" value="1"/>
</dbReference>
<feature type="short sequence motif" description="GXGXXG" evidence="4">
    <location>
        <begin position="23"/>
        <end position="28"/>
    </location>
</feature>
<sequence>MSAKTRDDHLFGAGPKRILALDGGGIRGALTLGYLGRMEDILRDRHGGDPEFRLCDYFDLIGGTSTGSIIATGLALGFAVDELVDLYRSLGEKVFDKSRLRLGLFGAKFPKEPLLRALDTHFGDMTLGGDELRTGLMIMTKRLDTGSPWLLHNNPRGKYFDGDGGSYPNRDLLLRNIVRASTAAPHYFELETLRIAPGVTGAFVDGGVSPYNNPALQMLMLATCSGYGLNWRFGAENLMLVSAGTGHRPLRMTAAQVTDMPAVVLAAQSMLSIMADANWLGQAVLQWLASSPTSWQIDSEIGDLRDDRLGPGPDLITYQRYEVSLEPNWLRDTLDVHIDDEQCDALYAMDNPKNLTRLASLGVTAGAVQVQPDHFPPGFDLL</sequence>
<keyword evidence="3 4" id="KW-0443">Lipid metabolism</keyword>
<dbReference type="PANTHER" id="PTHR24185:SF1">
    <property type="entry name" value="CALCIUM-INDEPENDENT PHOSPHOLIPASE A2-GAMMA"/>
    <property type="match status" value="1"/>
</dbReference>
<evidence type="ECO:0000256" key="4">
    <source>
        <dbReference type="PROSITE-ProRule" id="PRU01161"/>
    </source>
</evidence>
<proteinExistence type="predicted"/>
<evidence type="ECO:0000313" key="6">
    <source>
        <dbReference type="EMBL" id="STZ42716.1"/>
    </source>
</evidence>
<dbReference type="GO" id="GO:0016042">
    <property type="term" value="P:lipid catabolic process"/>
    <property type="evidence" value="ECO:0007669"/>
    <property type="project" value="UniProtKB-UniRule"/>
</dbReference>
<dbReference type="PANTHER" id="PTHR24185">
    <property type="entry name" value="CALCIUM-INDEPENDENT PHOSPHOLIPASE A2-GAMMA"/>
    <property type="match status" value="1"/>
</dbReference>
<name>A0A378SLD1_9MYCO</name>
<dbReference type="AlphaFoldDB" id="A0A378SLD1"/>
<dbReference type="Pfam" id="PF01734">
    <property type="entry name" value="Patatin"/>
    <property type="match status" value="1"/>
</dbReference>
<feature type="active site" description="Proton acceptor" evidence="4">
    <location>
        <position position="205"/>
    </location>
</feature>
<dbReference type="Proteomes" id="UP000254291">
    <property type="component" value="Unassembled WGS sequence"/>
</dbReference>
<dbReference type="GO" id="GO:0019369">
    <property type="term" value="P:arachidonate metabolic process"/>
    <property type="evidence" value="ECO:0007669"/>
    <property type="project" value="TreeGrafter"/>
</dbReference>
<dbReference type="EMBL" id="UGQM01000001">
    <property type="protein sequence ID" value="STZ42716.1"/>
    <property type="molecule type" value="Genomic_DNA"/>
</dbReference>
<evidence type="ECO:0000313" key="7">
    <source>
        <dbReference type="Proteomes" id="UP000254291"/>
    </source>
</evidence>
<gene>
    <name evidence="6" type="ORF">NCTC10742_01930</name>
</gene>
<evidence type="ECO:0000256" key="3">
    <source>
        <dbReference type="ARBA" id="ARBA00023098"/>
    </source>
</evidence>
<feature type="domain" description="PNPLA" evidence="5">
    <location>
        <begin position="19"/>
        <end position="219"/>
    </location>
</feature>
<dbReference type="PROSITE" id="PS51635">
    <property type="entry name" value="PNPLA"/>
    <property type="match status" value="1"/>
</dbReference>
<dbReference type="InterPro" id="IPR016035">
    <property type="entry name" value="Acyl_Trfase/lysoPLipase"/>
</dbReference>